<feature type="transmembrane region" description="Helical" evidence="1">
    <location>
        <begin position="6"/>
        <end position="23"/>
    </location>
</feature>
<keyword evidence="1" id="KW-0812">Transmembrane</keyword>
<name>A0ABT1TB44_9GAMM</name>
<evidence type="ECO:0000313" key="3">
    <source>
        <dbReference type="Proteomes" id="UP001524499"/>
    </source>
</evidence>
<keyword evidence="1" id="KW-0472">Membrane</keyword>
<protein>
    <submittedName>
        <fullName evidence="2">Uncharacterized protein</fullName>
    </submittedName>
</protein>
<feature type="transmembrane region" description="Helical" evidence="1">
    <location>
        <begin position="35"/>
        <end position="56"/>
    </location>
</feature>
<evidence type="ECO:0000256" key="1">
    <source>
        <dbReference type="SAM" id="Phobius"/>
    </source>
</evidence>
<reference evidence="2 3" key="1">
    <citation type="submission" date="2022-07" db="EMBL/GenBank/DDBJ databases">
        <title>Methylomonas rivi sp. nov., Methylomonas rosea sp. nov., Methylomonas aureus sp. nov. and Methylomonas subterranea sp. nov., four novel methanotrophs isolated from a freshwater creek and the deep terrestrial subsurface.</title>
        <authorList>
            <person name="Abin C."/>
            <person name="Sankaranarayanan K."/>
            <person name="Garner C."/>
            <person name="Sindelar R."/>
            <person name="Kotary K."/>
            <person name="Garner R."/>
            <person name="Barclay S."/>
            <person name="Lawson P."/>
            <person name="Krumholz L."/>
        </authorList>
    </citation>
    <scope>NUCLEOTIDE SEQUENCE [LARGE SCALE GENOMIC DNA]</scope>
    <source>
        <strain evidence="2 3">SURF-2</strain>
    </source>
</reference>
<evidence type="ECO:0000313" key="2">
    <source>
        <dbReference type="EMBL" id="MCQ8102685.1"/>
    </source>
</evidence>
<keyword evidence="1" id="KW-1133">Transmembrane helix</keyword>
<dbReference type="EMBL" id="JANIBJ010000001">
    <property type="protein sequence ID" value="MCQ8102685.1"/>
    <property type="molecule type" value="Genomic_DNA"/>
</dbReference>
<comment type="caution">
    <text evidence="2">The sequence shown here is derived from an EMBL/GenBank/DDBJ whole genome shotgun (WGS) entry which is preliminary data.</text>
</comment>
<gene>
    <name evidence="2" type="ORF">NP590_01100</name>
</gene>
<dbReference type="RefSeq" id="WP_256600292.1">
    <property type="nucleotide sequence ID" value="NZ_JANIBJ010000001.1"/>
</dbReference>
<proteinExistence type="predicted"/>
<keyword evidence="3" id="KW-1185">Reference proteome</keyword>
<accession>A0ABT1TB44</accession>
<sequence length="202" mass="24255">MIALLYFIFFIFIYFPLSFWIIRKSYFFAKRKYKHGWAGGLIAALIMYNLVFWDWIPVILIHNHLCETEGGFWVFKTPKQWVKEHPEVVGLDWSKQSCCKTEYIRNDYDDTQYRESYGKYLYTEFSLKRNIDFTETINSLHIRTVDFKTGEVVFEVINFQIASPYKIWLAPYRDDCKNVKQSEYAQELNNLINLVKGELNDK</sequence>
<organism evidence="2 3">
    <name type="scientific">Methylomonas subterranea</name>
    <dbReference type="NCBI Taxonomy" id="2952225"/>
    <lineage>
        <taxon>Bacteria</taxon>
        <taxon>Pseudomonadati</taxon>
        <taxon>Pseudomonadota</taxon>
        <taxon>Gammaproteobacteria</taxon>
        <taxon>Methylococcales</taxon>
        <taxon>Methylococcaceae</taxon>
        <taxon>Methylomonas</taxon>
    </lineage>
</organism>
<dbReference type="Proteomes" id="UP001524499">
    <property type="component" value="Unassembled WGS sequence"/>
</dbReference>